<feature type="compositionally biased region" description="Polar residues" evidence="1">
    <location>
        <begin position="409"/>
        <end position="418"/>
    </location>
</feature>
<keyword evidence="3" id="KW-1185">Reference proteome</keyword>
<organism evidence="2 3">
    <name type="scientific">Ascochyta lentis</name>
    <dbReference type="NCBI Taxonomy" id="205686"/>
    <lineage>
        <taxon>Eukaryota</taxon>
        <taxon>Fungi</taxon>
        <taxon>Dikarya</taxon>
        <taxon>Ascomycota</taxon>
        <taxon>Pezizomycotina</taxon>
        <taxon>Dothideomycetes</taxon>
        <taxon>Pleosporomycetidae</taxon>
        <taxon>Pleosporales</taxon>
        <taxon>Pleosporineae</taxon>
        <taxon>Didymellaceae</taxon>
        <taxon>Ascochyta</taxon>
    </lineage>
</organism>
<feature type="region of interest" description="Disordered" evidence="1">
    <location>
        <begin position="90"/>
        <end position="214"/>
    </location>
</feature>
<sequence length="723" mass="78628">MPGAQRSVRAAITDLGNIPVLRPQPQQAIIAHVDDESDDANETLGGPTQSLGSPSNLTTGPTQPVHLGAALATASIPVLYHSTRLPLRLGRPHRRLGTDPDASSSPKEQSDDSGSAFVEPAGSPMEATNAPAPATPGRRRANEEVTVDSSPARQPNPPTSPAGLRGGASHPQRSRVRSVGQDIPHAPSPLRQTQTRSSARQSDESSSDSDGEYPVIHIQGYFDFKRNSGVDYTYNFREVFPNAPQTEPFRRISQPRFHTRSQSSNDASAPHFVTPTSNIQDTSRGDDVFWTASAPATERHGNSGRPRLQSSEMSNTSLAYSYYELPENRQSSGEYTAPGRIWQSQYDGMAASRQASRGTYRSVRLSDAQALNNSVPRPPTPNTSSFTPPIPAFVGQWGTSPLPAEPYTRTGNTGNRLQPATRRATQDDPGRASHSNAVAAAVENRLSPLDALTTQYGRASQSLAGQQREPQRRQGSAYYITHFGPYPYSPPMAMADDPYTLGATAHAGQLHIVPTTRLVSAQPTPVFNHHGPPNYHGPNYHGSPNHHDIPNHQPTYPGPSAYPVLPLPRTMQAVRSGQRSSENAPVGPSTQDGHVARNAQVREQVSAFEQMQNAAQPRQTRQPQAVPRQRTDLPSSPMPPAPPMAPSQHAVRHPVALSPGHGNIGRRSVRMDPRLQDQENSGEAETEMMRQEFQAVRTRYDADQHGEVMDETPPRIGRVERHL</sequence>
<feature type="region of interest" description="Disordered" evidence="1">
    <location>
        <begin position="256"/>
        <end position="284"/>
    </location>
</feature>
<dbReference type="OrthoDB" id="3937309at2759"/>
<feature type="region of interest" description="Disordered" evidence="1">
    <location>
        <begin position="699"/>
        <end position="723"/>
    </location>
</feature>
<proteinExistence type="predicted"/>
<feature type="region of interest" description="Disordered" evidence="1">
    <location>
        <begin position="527"/>
        <end position="593"/>
    </location>
</feature>
<feature type="compositionally biased region" description="Polar residues" evidence="1">
    <location>
        <begin position="46"/>
        <end position="62"/>
    </location>
</feature>
<feature type="compositionally biased region" description="Low complexity" evidence="1">
    <location>
        <begin position="127"/>
        <end position="136"/>
    </location>
</feature>
<name>A0A8H7JAV6_9PLEO</name>
<feature type="compositionally biased region" description="Low complexity" evidence="1">
    <location>
        <begin position="612"/>
        <end position="628"/>
    </location>
</feature>
<evidence type="ECO:0000313" key="3">
    <source>
        <dbReference type="Proteomes" id="UP000651452"/>
    </source>
</evidence>
<feature type="region of interest" description="Disordered" evidence="1">
    <location>
        <begin position="610"/>
        <end position="650"/>
    </location>
</feature>
<reference evidence="2" key="1">
    <citation type="submission" date="2018-12" db="EMBL/GenBank/DDBJ databases">
        <authorList>
            <person name="Syme R.A."/>
            <person name="Farfan-Caceres L."/>
            <person name="Lichtenzveig J."/>
        </authorList>
    </citation>
    <scope>NUCLEOTIDE SEQUENCE</scope>
    <source>
        <strain evidence="2">Al4</strain>
    </source>
</reference>
<reference evidence="2" key="2">
    <citation type="submission" date="2020-09" db="EMBL/GenBank/DDBJ databases">
        <title>Reference genome assembly for Australian Ascochyta lentis isolate Al4.</title>
        <authorList>
            <person name="Lee R.C."/>
            <person name="Farfan-Caceres L.M."/>
            <person name="Debler J.W."/>
            <person name="Williams A.H."/>
            <person name="Henares B.M."/>
        </authorList>
    </citation>
    <scope>NUCLEOTIDE SEQUENCE</scope>
    <source>
        <strain evidence="2">Al4</strain>
    </source>
</reference>
<comment type="caution">
    <text evidence="2">The sequence shown here is derived from an EMBL/GenBank/DDBJ whole genome shotgun (WGS) entry which is preliminary data.</text>
</comment>
<dbReference type="AlphaFoldDB" id="A0A8H7JAV6"/>
<feature type="compositionally biased region" description="Polar residues" evidence="1">
    <location>
        <begin position="573"/>
        <end position="592"/>
    </location>
</feature>
<evidence type="ECO:0000256" key="1">
    <source>
        <dbReference type="SAM" id="MobiDB-lite"/>
    </source>
</evidence>
<feature type="compositionally biased region" description="Pro residues" evidence="1">
    <location>
        <begin position="636"/>
        <end position="645"/>
    </location>
</feature>
<protein>
    <submittedName>
        <fullName evidence="2">Uncharacterized protein</fullName>
    </submittedName>
</protein>
<dbReference type="EMBL" id="RZGK01000003">
    <property type="protein sequence ID" value="KAF9700216.1"/>
    <property type="molecule type" value="Genomic_DNA"/>
</dbReference>
<feature type="region of interest" description="Disordered" evidence="1">
    <location>
        <begin position="37"/>
        <end position="64"/>
    </location>
</feature>
<gene>
    <name evidence="2" type="ORF">EKO04_001312</name>
</gene>
<evidence type="ECO:0000313" key="2">
    <source>
        <dbReference type="EMBL" id="KAF9700216.1"/>
    </source>
</evidence>
<dbReference type="Proteomes" id="UP000651452">
    <property type="component" value="Unassembled WGS sequence"/>
</dbReference>
<accession>A0A8H7JAV6</accession>
<feature type="compositionally biased region" description="Basic and acidic residues" evidence="1">
    <location>
        <begin position="699"/>
        <end position="708"/>
    </location>
</feature>
<feature type="region of interest" description="Disordered" evidence="1">
    <location>
        <begin position="405"/>
        <end position="436"/>
    </location>
</feature>